<dbReference type="Proteomes" id="UP000032458">
    <property type="component" value="Unassembled WGS sequence"/>
</dbReference>
<proteinExistence type="predicted"/>
<accession>A0A0D7CKZ1</accession>
<dbReference type="PATRIC" id="fig|1240678.4.peg.3747"/>
<gene>
    <name evidence="1" type="ORF">SNA_17800</name>
</gene>
<name>A0A0D7CKZ1_9ACTN</name>
<comment type="caution">
    <text evidence="1">The sequence shown here is derived from an EMBL/GenBank/DDBJ whole genome shotgun (WGS) entry which is preliminary data.</text>
</comment>
<evidence type="ECO:0000313" key="1">
    <source>
        <dbReference type="EMBL" id="KIZ16848.1"/>
    </source>
</evidence>
<evidence type="ECO:0000313" key="2">
    <source>
        <dbReference type="Proteomes" id="UP000032458"/>
    </source>
</evidence>
<sequence length="218" mass="23880">MNNAASNDSYQWPTCTACGRNLWDTELGRQACRLCQSRAGEYLEALAGPRGLYASLALALRPGASSGEARVSGGARTAPLPLRLEPLSLSARGGVVTVLQTWLTDWHERLGWNHPRWQGGLQQQLDQVVKALRNNLEWAATEHPAFAEFATEVATLTRSCRRQVTGEKPERRVTVACPCGGTMRITISTPGTRCINCNTQYTRTDALELPLAERDMAA</sequence>
<dbReference type="RefSeq" id="WP_030064807.1">
    <property type="nucleotide sequence ID" value="NZ_JRKI01000026.1"/>
</dbReference>
<dbReference type="AlphaFoldDB" id="A0A0D7CKZ1"/>
<dbReference type="EMBL" id="JRKI01000026">
    <property type="protein sequence ID" value="KIZ16848.1"/>
    <property type="molecule type" value="Genomic_DNA"/>
</dbReference>
<keyword evidence="2" id="KW-1185">Reference proteome</keyword>
<protein>
    <submittedName>
        <fullName evidence="1">Uncharacterized protein</fullName>
    </submittedName>
</protein>
<reference evidence="1 2" key="1">
    <citation type="submission" date="2014-09" db="EMBL/GenBank/DDBJ databases">
        <title>Draft genome sequence of Streptomyces natalensis ATCC 27448, producer of the antifungal pimaricin.</title>
        <authorList>
            <person name="Mendes M.V."/>
            <person name="Beites T."/>
            <person name="Pires S."/>
            <person name="Santos C.L."/>
            <person name="Moradas-Ferreira P."/>
        </authorList>
    </citation>
    <scope>NUCLEOTIDE SEQUENCE [LARGE SCALE GENOMIC DNA]</scope>
    <source>
        <strain evidence="1 2">ATCC 27448</strain>
    </source>
</reference>
<organism evidence="1 2">
    <name type="scientific">Streptomyces natalensis ATCC 27448</name>
    <dbReference type="NCBI Taxonomy" id="1240678"/>
    <lineage>
        <taxon>Bacteria</taxon>
        <taxon>Bacillati</taxon>
        <taxon>Actinomycetota</taxon>
        <taxon>Actinomycetes</taxon>
        <taxon>Kitasatosporales</taxon>
        <taxon>Streptomycetaceae</taxon>
        <taxon>Streptomyces</taxon>
    </lineage>
</organism>